<proteinExistence type="predicted"/>
<evidence type="ECO:0000256" key="1">
    <source>
        <dbReference type="SAM" id="MobiDB-lite"/>
    </source>
</evidence>
<dbReference type="Gene3D" id="1.10.287.1490">
    <property type="match status" value="1"/>
</dbReference>
<dbReference type="InterPro" id="IPR036770">
    <property type="entry name" value="Ankyrin_rpt-contain_sf"/>
</dbReference>
<accession>A0A139AVM7</accession>
<dbReference type="AlphaFoldDB" id="A0A139AVM7"/>
<protein>
    <recommendedName>
        <fullName evidence="4">Ankyrin</fullName>
    </recommendedName>
</protein>
<reference evidence="2 3" key="1">
    <citation type="journal article" date="2015" name="Genome Biol. Evol.">
        <title>Phylogenomic analyses indicate that early fungi evolved digesting cell walls of algal ancestors of land plants.</title>
        <authorList>
            <person name="Chang Y."/>
            <person name="Wang S."/>
            <person name="Sekimoto S."/>
            <person name="Aerts A.L."/>
            <person name="Choi C."/>
            <person name="Clum A."/>
            <person name="LaButti K.M."/>
            <person name="Lindquist E.A."/>
            <person name="Yee Ngan C."/>
            <person name="Ohm R.A."/>
            <person name="Salamov A.A."/>
            <person name="Grigoriev I.V."/>
            <person name="Spatafora J.W."/>
            <person name="Berbee M.L."/>
        </authorList>
    </citation>
    <scope>NUCLEOTIDE SEQUENCE [LARGE SCALE GENOMIC DNA]</scope>
    <source>
        <strain evidence="2 3">JEL478</strain>
    </source>
</reference>
<gene>
    <name evidence="2" type="ORF">M427DRAFT_27884</name>
</gene>
<evidence type="ECO:0000313" key="3">
    <source>
        <dbReference type="Proteomes" id="UP000070544"/>
    </source>
</evidence>
<dbReference type="Gene3D" id="1.25.40.20">
    <property type="entry name" value="Ankyrin repeat-containing domain"/>
    <property type="match status" value="1"/>
</dbReference>
<feature type="compositionally biased region" description="Polar residues" evidence="1">
    <location>
        <begin position="398"/>
        <end position="410"/>
    </location>
</feature>
<keyword evidence="3" id="KW-1185">Reference proteome</keyword>
<feature type="compositionally biased region" description="Polar residues" evidence="1">
    <location>
        <begin position="339"/>
        <end position="352"/>
    </location>
</feature>
<evidence type="ECO:0008006" key="4">
    <source>
        <dbReference type="Google" id="ProtNLM"/>
    </source>
</evidence>
<sequence length="533" mass="59207">MEQHPADRHLIAGCEEGRLDVVGEALQYGADPKARKQVTIRVRVAAAKTMRRRSIFGLKDYKEEPQETRVDTRMGESAIALAIRSYAASKGVVVRKLLEAGCNPNDPIEWSIPGYRERWTEDDWHTRRWNERETFRYPSALDLALTAGEWNFNKFGAHVTTNNPSSPEDVCDGYYLTPNLQIVEVLLEHGARITDSVLARARELRDGQNSKGVSFPPRPGFLVLLESRLVLQKHSLSARPEAQSPRHNGYNSPGAPSPPVIPVRLPSEPQLTTRRSESHLRNGALPSPARSRRTPPPDAYPGDDITSIPPARPPSENGGPRSRSTGPGQAAGAGHRRTASQAPRQQNSSKRASQYFEDHPALPGSIPTPPLSAASYKSPSRNGKHPPPGWNQGKGQEFSGNWSMSSNETISQGSHPGQHGWQQGGPDGYAGDFARQNEQLREQVETLTQENKDLREKLERRNSRLMEMKKENSNAATHIEELEDELDEQRRRVADLDLEVKGQAETIQALQAQLERLMGPPAARSRAKSRGRQ</sequence>
<dbReference type="Proteomes" id="UP000070544">
    <property type="component" value="Unassembled WGS sequence"/>
</dbReference>
<dbReference type="EMBL" id="KQ965734">
    <property type="protein sequence ID" value="KXS20791.1"/>
    <property type="molecule type" value="Genomic_DNA"/>
</dbReference>
<feature type="compositionally biased region" description="Low complexity" evidence="1">
    <location>
        <begin position="411"/>
        <end position="421"/>
    </location>
</feature>
<dbReference type="STRING" id="1344416.A0A139AVM7"/>
<name>A0A139AVM7_GONPJ</name>
<evidence type="ECO:0000313" key="2">
    <source>
        <dbReference type="EMBL" id="KXS20791.1"/>
    </source>
</evidence>
<organism evidence="2 3">
    <name type="scientific">Gonapodya prolifera (strain JEL478)</name>
    <name type="common">Monoblepharis prolifera</name>
    <dbReference type="NCBI Taxonomy" id="1344416"/>
    <lineage>
        <taxon>Eukaryota</taxon>
        <taxon>Fungi</taxon>
        <taxon>Fungi incertae sedis</taxon>
        <taxon>Chytridiomycota</taxon>
        <taxon>Chytridiomycota incertae sedis</taxon>
        <taxon>Monoblepharidomycetes</taxon>
        <taxon>Monoblepharidales</taxon>
        <taxon>Gonapodyaceae</taxon>
        <taxon>Gonapodya</taxon>
    </lineage>
</organism>
<dbReference type="OrthoDB" id="10467252at2759"/>
<feature type="region of interest" description="Disordered" evidence="1">
    <location>
        <begin position="236"/>
        <end position="442"/>
    </location>
</feature>